<dbReference type="GO" id="GO:0008652">
    <property type="term" value="P:amino acid biosynthetic process"/>
    <property type="evidence" value="ECO:0007669"/>
    <property type="project" value="UniProtKB-ARBA"/>
</dbReference>
<evidence type="ECO:0000313" key="4">
    <source>
        <dbReference type="EMBL" id="OGF82288.1"/>
    </source>
</evidence>
<evidence type="ECO:0000256" key="3">
    <source>
        <dbReference type="ARBA" id="ARBA00022898"/>
    </source>
</evidence>
<evidence type="ECO:0008006" key="6">
    <source>
        <dbReference type="Google" id="ProtNLM"/>
    </source>
</evidence>
<dbReference type="GO" id="GO:0005829">
    <property type="term" value="C:cytosol"/>
    <property type="evidence" value="ECO:0007669"/>
    <property type="project" value="TreeGrafter"/>
</dbReference>
<dbReference type="InterPro" id="IPR001544">
    <property type="entry name" value="Aminotrans_IV"/>
</dbReference>
<dbReference type="PANTHER" id="PTHR42743">
    <property type="entry name" value="AMINO-ACID AMINOTRANSFERASE"/>
    <property type="match status" value="1"/>
</dbReference>
<evidence type="ECO:0000313" key="5">
    <source>
        <dbReference type="Proteomes" id="UP000178684"/>
    </source>
</evidence>
<comment type="caution">
    <text evidence="4">The sequence shown here is derived from an EMBL/GenBank/DDBJ whole genome shotgun (WGS) entry which is preliminary data.</text>
</comment>
<organism evidence="4 5">
    <name type="scientific">Candidatus Giovannonibacteria bacterium RIFCSPLOWO2_01_FULL_46_13</name>
    <dbReference type="NCBI Taxonomy" id="1798352"/>
    <lineage>
        <taxon>Bacteria</taxon>
        <taxon>Candidatus Giovannoniibacteriota</taxon>
    </lineage>
</organism>
<dbReference type="EMBL" id="MFIE01000023">
    <property type="protein sequence ID" value="OGF82288.1"/>
    <property type="molecule type" value="Genomic_DNA"/>
</dbReference>
<proteinExistence type="inferred from homology"/>
<dbReference type="Gene3D" id="3.30.470.10">
    <property type="match status" value="1"/>
</dbReference>
<dbReference type="InterPro" id="IPR036038">
    <property type="entry name" value="Aminotransferase-like"/>
</dbReference>
<dbReference type="Gene3D" id="3.20.10.10">
    <property type="entry name" value="D-amino Acid Aminotransferase, subunit A, domain 2"/>
    <property type="match status" value="1"/>
</dbReference>
<dbReference type="InterPro" id="IPR043132">
    <property type="entry name" value="BCAT-like_C"/>
</dbReference>
<dbReference type="Proteomes" id="UP000178684">
    <property type="component" value="Unassembled WGS sequence"/>
</dbReference>
<dbReference type="Pfam" id="PF01063">
    <property type="entry name" value="Aminotran_4"/>
    <property type="match status" value="1"/>
</dbReference>
<dbReference type="GO" id="GO:0046394">
    <property type="term" value="P:carboxylic acid biosynthetic process"/>
    <property type="evidence" value="ECO:0007669"/>
    <property type="project" value="UniProtKB-ARBA"/>
</dbReference>
<dbReference type="AlphaFoldDB" id="A0A1F5X306"/>
<protein>
    <recommendedName>
        <fullName evidence="6">Amino acid aminotransferase</fullName>
    </recommendedName>
</protein>
<evidence type="ECO:0000256" key="1">
    <source>
        <dbReference type="ARBA" id="ARBA00001933"/>
    </source>
</evidence>
<comment type="similarity">
    <text evidence="2">Belongs to the class-IV pyridoxal-phosphate-dependent aminotransferase family.</text>
</comment>
<keyword evidence="3" id="KW-0663">Pyridoxal phosphate</keyword>
<dbReference type="GO" id="GO:0003824">
    <property type="term" value="F:catalytic activity"/>
    <property type="evidence" value="ECO:0007669"/>
    <property type="project" value="InterPro"/>
</dbReference>
<dbReference type="SUPFAM" id="SSF56752">
    <property type="entry name" value="D-aminoacid aminotransferase-like PLP-dependent enzymes"/>
    <property type="match status" value="1"/>
</dbReference>
<comment type="cofactor">
    <cofactor evidence="1">
        <name>pyridoxal 5'-phosphate</name>
        <dbReference type="ChEBI" id="CHEBI:597326"/>
    </cofactor>
</comment>
<name>A0A1F5X306_9BACT</name>
<reference evidence="4 5" key="1">
    <citation type="journal article" date="2016" name="Nat. Commun.">
        <title>Thousands of microbial genomes shed light on interconnected biogeochemical processes in an aquifer system.</title>
        <authorList>
            <person name="Anantharaman K."/>
            <person name="Brown C.T."/>
            <person name="Hug L.A."/>
            <person name="Sharon I."/>
            <person name="Castelle C.J."/>
            <person name="Probst A.J."/>
            <person name="Thomas B.C."/>
            <person name="Singh A."/>
            <person name="Wilkins M.J."/>
            <person name="Karaoz U."/>
            <person name="Brodie E.L."/>
            <person name="Williams K.H."/>
            <person name="Hubbard S.S."/>
            <person name="Banfield J.F."/>
        </authorList>
    </citation>
    <scope>NUCLEOTIDE SEQUENCE [LARGE SCALE GENOMIC DNA]</scope>
</reference>
<gene>
    <name evidence="4" type="ORF">A3B18_03020</name>
</gene>
<sequence length="274" mass="30489">MPNEPVHFVNGKFVTEKDLALPVRDLGFTRGFAVFDFFITYGKKPFMLSRHIDRLFNSAKLINLATPWTKEEVSNWVLETLNKNEGGEKAIKIIASGGVSDSLLPSGESNLFILIDPLVQFPEDCYKKGVGATMLKHARYLPEAKTNNYIEVVRRAEETRNKGAIEPVYYNDEQVFEGSNSNVFAVIGGKLLTPKSNILAGVTRGVLLEILKLDIPVKEKNFSLEEFLSASEVFFSSSNKEVMPITKIDGKAVGDGGVGEVTKEVMKQFREFIS</sequence>
<dbReference type="FunFam" id="3.20.10.10:FF:000002">
    <property type="entry name" value="D-alanine aminotransferase"/>
    <property type="match status" value="1"/>
</dbReference>
<accession>A0A1F5X306</accession>
<dbReference type="InterPro" id="IPR050571">
    <property type="entry name" value="Class-IV_PLP-Dep_Aminotrnsfr"/>
</dbReference>
<dbReference type="PANTHER" id="PTHR42743:SF11">
    <property type="entry name" value="AMINODEOXYCHORISMATE LYASE"/>
    <property type="match status" value="1"/>
</dbReference>
<dbReference type="InterPro" id="IPR043131">
    <property type="entry name" value="BCAT-like_N"/>
</dbReference>
<evidence type="ECO:0000256" key="2">
    <source>
        <dbReference type="ARBA" id="ARBA00009320"/>
    </source>
</evidence>